<dbReference type="RefSeq" id="WP_395124297.1">
    <property type="nucleotide sequence ID" value="NZ_JBIMSN010000126.1"/>
</dbReference>
<dbReference type="Proteomes" id="UP001609176">
    <property type="component" value="Unassembled WGS sequence"/>
</dbReference>
<dbReference type="EMBL" id="JBIMSP010000012">
    <property type="protein sequence ID" value="MFH5242288.1"/>
    <property type="molecule type" value="Genomic_DNA"/>
</dbReference>
<keyword evidence="6" id="KW-1185">Reference proteome</keyword>
<dbReference type="Proteomes" id="UP001609219">
    <property type="component" value="Unassembled WGS sequence"/>
</dbReference>
<keyword evidence="2" id="KW-1133">Transmembrane helix</keyword>
<evidence type="ECO:0000313" key="6">
    <source>
        <dbReference type="Proteomes" id="UP001609219"/>
    </source>
</evidence>
<accession>A0ABW7KMP3</accession>
<evidence type="ECO:0000313" key="3">
    <source>
        <dbReference type="EMBL" id="MFH5231877.1"/>
    </source>
</evidence>
<evidence type="ECO:0000313" key="4">
    <source>
        <dbReference type="EMBL" id="MFH5242288.1"/>
    </source>
</evidence>
<protein>
    <submittedName>
        <fullName evidence="4">Uncharacterized protein</fullName>
    </submittedName>
</protein>
<keyword evidence="2" id="KW-0812">Transmembrane</keyword>
<comment type="caution">
    <text evidence="4">The sequence shown here is derived from an EMBL/GenBank/DDBJ whole genome shotgun (WGS) entry which is preliminary data.</text>
</comment>
<dbReference type="EMBL" id="JBIMSN010000126">
    <property type="protein sequence ID" value="MFH5231877.1"/>
    <property type="molecule type" value="Genomic_DNA"/>
</dbReference>
<organism evidence="4 5">
    <name type="scientific">Antrihabitans spumae</name>
    <dbReference type="NCBI Taxonomy" id="3373370"/>
    <lineage>
        <taxon>Bacteria</taxon>
        <taxon>Bacillati</taxon>
        <taxon>Actinomycetota</taxon>
        <taxon>Actinomycetes</taxon>
        <taxon>Mycobacteriales</taxon>
        <taxon>Nocardiaceae</taxon>
        <taxon>Antrihabitans</taxon>
    </lineage>
</organism>
<keyword evidence="2" id="KW-0472">Membrane</keyword>
<feature type="region of interest" description="Disordered" evidence="1">
    <location>
        <begin position="59"/>
        <end position="80"/>
    </location>
</feature>
<reference evidence="5 6" key="1">
    <citation type="submission" date="2024-10" db="EMBL/GenBank/DDBJ databases">
        <authorList>
            <person name="Riesco R."/>
        </authorList>
    </citation>
    <scope>NUCLEOTIDE SEQUENCE [LARGE SCALE GENOMIC DNA]</scope>
    <source>
        <strain evidence="4 5">NCIMB 15448</strain>
        <strain evidence="3 6">NCIMB 15450</strain>
    </source>
</reference>
<feature type="transmembrane region" description="Helical" evidence="2">
    <location>
        <begin position="7"/>
        <end position="28"/>
    </location>
</feature>
<evidence type="ECO:0000313" key="5">
    <source>
        <dbReference type="Proteomes" id="UP001609176"/>
    </source>
</evidence>
<proteinExistence type="predicted"/>
<feature type="transmembrane region" description="Helical" evidence="2">
    <location>
        <begin position="40"/>
        <end position="56"/>
    </location>
</feature>
<name>A0ABW7KMP3_9NOCA</name>
<feature type="compositionally biased region" description="Basic and acidic residues" evidence="1">
    <location>
        <begin position="70"/>
        <end position="80"/>
    </location>
</feature>
<evidence type="ECO:0000256" key="1">
    <source>
        <dbReference type="SAM" id="MobiDB-lite"/>
    </source>
</evidence>
<evidence type="ECO:0000256" key="2">
    <source>
        <dbReference type="SAM" id="Phobius"/>
    </source>
</evidence>
<gene>
    <name evidence="4" type="ORF">ACHIPV_10375</name>
    <name evidence="3" type="ORF">ACHIRB_25390</name>
</gene>
<sequence>MDERFMARLFAVLAVTVTAVWLIGYLAPIWRAGYQPPPELNLVMMAIIGIFVSLYNKAKHPKDDSGDDNATPKDGDSDGK</sequence>